<dbReference type="InterPro" id="IPR003018">
    <property type="entry name" value="GAF"/>
</dbReference>
<dbReference type="InterPro" id="IPR002197">
    <property type="entry name" value="HTH_Fis"/>
</dbReference>
<evidence type="ECO:0000313" key="8">
    <source>
        <dbReference type="EMBL" id="RDH80997.1"/>
    </source>
</evidence>
<dbReference type="Pfam" id="PF01590">
    <property type="entry name" value="GAF"/>
    <property type="match status" value="1"/>
</dbReference>
<keyword evidence="1" id="KW-0547">Nucleotide-binding</keyword>
<dbReference type="Pfam" id="PF02954">
    <property type="entry name" value="HTH_8"/>
    <property type="match status" value="1"/>
</dbReference>
<evidence type="ECO:0000256" key="2">
    <source>
        <dbReference type="ARBA" id="ARBA00022840"/>
    </source>
</evidence>
<reference evidence="8 9" key="1">
    <citation type="journal article" date="2018" name="ISME J.">
        <title>Endosymbiont genomes yield clues of tubeworm success.</title>
        <authorList>
            <person name="Li Y."/>
            <person name="Liles M.R."/>
            <person name="Halanych K.M."/>
        </authorList>
    </citation>
    <scope>NUCLEOTIDE SEQUENCE [LARGE SCALE GENOMIC DNA]</scope>
    <source>
        <strain evidence="8">A1462</strain>
    </source>
</reference>
<protein>
    <submittedName>
        <fullName evidence="8">Fis family transcriptional regulator</fullName>
    </submittedName>
</protein>
<dbReference type="PROSITE" id="PS00675">
    <property type="entry name" value="SIGMA54_INTERACT_1"/>
    <property type="match status" value="1"/>
</dbReference>
<dbReference type="FunFam" id="3.40.50.300:FF:000006">
    <property type="entry name" value="DNA-binding transcriptional regulator NtrC"/>
    <property type="match status" value="1"/>
</dbReference>
<dbReference type="PANTHER" id="PTHR32071">
    <property type="entry name" value="TRANSCRIPTIONAL REGULATORY PROTEIN"/>
    <property type="match status" value="1"/>
</dbReference>
<dbReference type="Proteomes" id="UP000254771">
    <property type="component" value="Unassembled WGS sequence"/>
</dbReference>
<evidence type="ECO:0000313" key="9">
    <source>
        <dbReference type="Proteomes" id="UP000254771"/>
    </source>
</evidence>
<sequence>MDRQIEQGLKCIADSLQVDQSTLFEFSHRTHFRATHSWTAPGCEPAPAWVASNQMPWAAEKMLLGEMILFSKSDDLPAEATRDQEYLRKHGPKSAVAIPLAVAGSVIGAVTFASFRTEHLWDDGVVQQLLLVGEIFSNALSRKQTDESLHKALSEIQTLQQQLQAENVYLREEVKGEHNVDGIIGQSDVLKSVLFRAEQVASSDTTVLLLGETGVGKELVARAIHQWSPRNARPLVKVNCAVLPANLIESELFGHEKGAFTGAEAKRAGRFEVADGGTLFLDEIGELPLELQSKLLRVLQDGEFERLGSSRTIPVNVRVITATNRDLEEEVRSGRFRKDLYYRLQVFPITVPPLRDRREDIPLLVGDFVEKLAYKSGKAINTVPTGAMEALQRYPWPGNVRELQNVIERAVINTQGPRLRLMDTLGVPEVSPCPRTLAESEACCIVRALETTHWKIEGEGGAAKALGVPPSTLRKRMQKHGIHRPPKP</sequence>
<dbReference type="PROSITE" id="PS50045">
    <property type="entry name" value="SIGMA54_INTERACT_4"/>
    <property type="match status" value="1"/>
</dbReference>
<dbReference type="GO" id="GO:0043565">
    <property type="term" value="F:sequence-specific DNA binding"/>
    <property type="evidence" value="ECO:0007669"/>
    <property type="project" value="InterPro"/>
</dbReference>
<dbReference type="EMBL" id="QFXE01000023">
    <property type="protein sequence ID" value="RDH80997.1"/>
    <property type="molecule type" value="Genomic_DNA"/>
</dbReference>
<dbReference type="InterPro" id="IPR003593">
    <property type="entry name" value="AAA+_ATPase"/>
</dbReference>
<keyword evidence="9" id="KW-1185">Reference proteome</keyword>
<evidence type="ECO:0000259" key="7">
    <source>
        <dbReference type="PROSITE" id="PS50045"/>
    </source>
</evidence>
<dbReference type="CDD" id="cd00009">
    <property type="entry name" value="AAA"/>
    <property type="match status" value="1"/>
</dbReference>
<dbReference type="Gene3D" id="3.30.450.40">
    <property type="match status" value="1"/>
</dbReference>
<dbReference type="InterPro" id="IPR009057">
    <property type="entry name" value="Homeodomain-like_sf"/>
</dbReference>
<dbReference type="AlphaFoldDB" id="A0A370D9N4"/>
<evidence type="ECO:0000256" key="4">
    <source>
        <dbReference type="ARBA" id="ARBA00023125"/>
    </source>
</evidence>
<dbReference type="Pfam" id="PF25601">
    <property type="entry name" value="AAA_lid_14"/>
    <property type="match status" value="1"/>
</dbReference>
<dbReference type="Gene3D" id="1.10.8.60">
    <property type="match status" value="1"/>
</dbReference>
<dbReference type="GO" id="GO:0006355">
    <property type="term" value="P:regulation of DNA-templated transcription"/>
    <property type="evidence" value="ECO:0007669"/>
    <property type="project" value="InterPro"/>
</dbReference>
<keyword evidence="4" id="KW-0238">DNA-binding</keyword>
<dbReference type="InterPro" id="IPR029016">
    <property type="entry name" value="GAF-like_dom_sf"/>
</dbReference>
<dbReference type="SUPFAM" id="SSF46689">
    <property type="entry name" value="Homeodomain-like"/>
    <property type="match status" value="1"/>
</dbReference>
<keyword evidence="5" id="KW-0010">Activator</keyword>
<dbReference type="PROSITE" id="PS00676">
    <property type="entry name" value="SIGMA54_INTERACT_2"/>
    <property type="match status" value="1"/>
</dbReference>
<dbReference type="InterPro" id="IPR025662">
    <property type="entry name" value="Sigma_54_int_dom_ATP-bd_1"/>
</dbReference>
<comment type="caution">
    <text evidence="8">The sequence shown here is derived from an EMBL/GenBank/DDBJ whole genome shotgun (WGS) entry which is preliminary data.</text>
</comment>
<dbReference type="GO" id="GO:0005524">
    <property type="term" value="F:ATP binding"/>
    <property type="evidence" value="ECO:0007669"/>
    <property type="project" value="UniProtKB-KW"/>
</dbReference>
<evidence type="ECO:0000256" key="5">
    <source>
        <dbReference type="ARBA" id="ARBA00023159"/>
    </source>
</evidence>
<organism evidence="8 9">
    <name type="scientific">endosymbiont of Escarpia spicata</name>
    <dbReference type="NCBI Taxonomy" id="2200908"/>
    <lineage>
        <taxon>Bacteria</taxon>
        <taxon>Pseudomonadati</taxon>
        <taxon>Pseudomonadota</taxon>
        <taxon>Gammaproteobacteria</taxon>
        <taxon>sulfur-oxidizing symbionts</taxon>
    </lineage>
</organism>
<proteinExistence type="predicted"/>
<gene>
    <name evidence="8" type="ORF">DIZ78_17670</name>
</gene>
<keyword evidence="6" id="KW-0804">Transcription</keyword>
<dbReference type="Gene3D" id="1.10.10.60">
    <property type="entry name" value="Homeodomain-like"/>
    <property type="match status" value="1"/>
</dbReference>
<dbReference type="InterPro" id="IPR025944">
    <property type="entry name" value="Sigma_54_int_dom_CS"/>
</dbReference>
<feature type="domain" description="Sigma-54 factor interaction" evidence="7">
    <location>
        <begin position="183"/>
        <end position="412"/>
    </location>
</feature>
<dbReference type="InterPro" id="IPR058031">
    <property type="entry name" value="AAA_lid_NorR"/>
</dbReference>
<evidence type="ECO:0000256" key="6">
    <source>
        <dbReference type="ARBA" id="ARBA00023163"/>
    </source>
</evidence>
<dbReference type="PANTHER" id="PTHR32071:SF117">
    <property type="entry name" value="PTS-DEPENDENT DIHYDROXYACETONE KINASE OPERON REGULATORY PROTEIN-RELATED"/>
    <property type="match status" value="1"/>
</dbReference>
<name>A0A370D9N4_9GAMM</name>
<dbReference type="PROSITE" id="PS00688">
    <property type="entry name" value="SIGMA54_INTERACT_3"/>
    <property type="match status" value="1"/>
</dbReference>
<dbReference type="InterPro" id="IPR002078">
    <property type="entry name" value="Sigma_54_int"/>
</dbReference>
<dbReference type="Pfam" id="PF00158">
    <property type="entry name" value="Sigma54_activat"/>
    <property type="match status" value="1"/>
</dbReference>
<dbReference type="SUPFAM" id="SSF55781">
    <property type="entry name" value="GAF domain-like"/>
    <property type="match status" value="1"/>
</dbReference>
<dbReference type="SUPFAM" id="SSF52540">
    <property type="entry name" value="P-loop containing nucleoside triphosphate hydrolases"/>
    <property type="match status" value="1"/>
</dbReference>
<evidence type="ECO:0000256" key="3">
    <source>
        <dbReference type="ARBA" id="ARBA00023015"/>
    </source>
</evidence>
<keyword evidence="3" id="KW-0805">Transcription regulation</keyword>
<dbReference type="SMART" id="SM00382">
    <property type="entry name" value="AAA"/>
    <property type="match status" value="1"/>
</dbReference>
<dbReference type="Gene3D" id="3.40.50.300">
    <property type="entry name" value="P-loop containing nucleotide triphosphate hydrolases"/>
    <property type="match status" value="1"/>
</dbReference>
<dbReference type="FunFam" id="1.10.8.60:FF:000014">
    <property type="entry name" value="DNA-binding transcriptional regulator NtrC"/>
    <property type="match status" value="1"/>
</dbReference>
<dbReference type="InterPro" id="IPR027417">
    <property type="entry name" value="P-loop_NTPase"/>
</dbReference>
<accession>A0A370D9N4</accession>
<dbReference type="InterPro" id="IPR025943">
    <property type="entry name" value="Sigma_54_int_dom_ATP-bd_2"/>
</dbReference>
<keyword evidence="2" id="KW-0067">ATP-binding</keyword>
<evidence type="ECO:0000256" key="1">
    <source>
        <dbReference type="ARBA" id="ARBA00022741"/>
    </source>
</evidence>